<evidence type="ECO:0000256" key="1">
    <source>
        <dbReference type="ARBA" id="ARBA00022801"/>
    </source>
</evidence>
<dbReference type="RefSeq" id="WP_231489328.1">
    <property type="nucleotide sequence ID" value="NZ_BAAAZO010000005.1"/>
</dbReference>
<protein>
    <submittedName>
        <fullName evidence="2">Uncharacterized protein</fullName>
    </submittedName>
</protein>
<comment type="caution">
    <text evidence="2">The sequence shown here is derived from an EMBL/GenBank/DDBJ whole genome shotgun (WGS) entry which is preliminary data.</text>
</comment>
<reference evidence="3" key="1">
    <citation type="journal article" date="2019" name="Int. J. Syst. Evol. Microbiol.">
        <title>The Global Catalogue of Microorganisms (GCM) 10K type strain sequencing project: providing services to taxonomists for standard genome sequencing and annotation.</title>
        <authorList>
            <consortium name="The Broad Institute Genomics Platform"/>
            <consortium name="The Broad Institute Genome Sequencing Center for Infectious Disease"/>
            <person name="Wu L."/>
            <person name="Ma J."/>
        </authorList>
    </citation>
    <scope>NUCLEOTIDE SEQUENCE [LARGE SCALE GENOMIC DNA]</scope>
    <source>
        <strain evidence="3">JCM 16902</strain>
    </source>
</reference>
<dbReference type="SUPFAM" id="SSF52279">
    <property type="entry name" value="Beta-D-glucan exohydrolase, C-terminal domain"/>
    <property type="match status" value="1"/>
</dbReference>
<evidence type="ECO:0000313" key="2">
    <source>
        <dbReference type="EMBL" id="GAA3615289.1"/>
    </source>
</evidence>
<name>A0ABP6ZU93_9ACTN</name>
<accession>A0ABP6ZU93</accession>
<dbReference type="EMBL" id="BAAAZO010000005">
    <property type="protein sequence ID" value="GAA3615289.1"/>
    <property type="molecule type" value="Genomic_DNA"/>
</dbReference>
<sequence length="134" mass="14163">MPGTSAETVEQLAAFTVLVNEHDLLPITDRPTLYVDGLDPALAAHYGTVVAAPTQAQVALVRLKYLTGDDLAAHEFDRITDIAETTSTVVDISLERPALLSPVIGAVKALLVSSGMDDEAFLEAVFGRSDLLGT</sequence>
<keyword evidence="3" id="KW-1185">Reference proteome</keyword>
<dbReference type="InterPro" id="IPR036881">
    <property type="entry name" value="Glyco_hydro_3_C_sf"/>
</dbReference>
<organism evidence="2 3">
    <name type="scientific">Kineosporia mesophila</name>
    <dbReference type="NCBI Taxonomy" id="566012"/>
    <lineage>
        <taxon>Bacteria</taxon>
        <taxon>Bacillati</taxon>
        <taxon>Actinomycetota</taxon>
        <taxon>Actinomycetes</taxon>
        <taxon>Kineosporiales</taxon>
        <taxon>Kineosporiaceae</taxon>
        <taxon>Kineosporia</taxon>
    </lineage>
</organism>
<proteinExistence type="predicted"/>
<gene>
    <name evidence="2" type="ORF">GCM10022223_34450</name>
</gene>
<dbReference type="Proteomes" id="UP001501074">
    <property type="component" value="Unassembled WGS sequence"/>
</dbReference>
<evidence type="ECO:0000313" key="3">
    <source>
        <dbReference type="Proteomes" id="UP001501074"/>
    </source>
</evidence>
<keyword evidence="1" id="KW-0378">Hydrolase</keyword>